<reference evidence="1" key="2">
    <citation type="submission" date="2020-09" db="EMBL/GenBank/DDBJ databases">
        <authorList>
            <person name="Sun Q."/>
            <person name="Ohkuma M."/>
        </authorList>
    </citation>
    <scope>NUCLEOTIDE SEQUENCE</scope>
    <source>
        <strain evidence="1">JCM 17251</strain>
    </source>
</reference>
<name>A0A918D2T8_9BACI</name>
<organism evidence="1 2">
    <name type="scientific">Oceanobacillus indicireducens</name>
    <dbReference type="NCBI Taxonomy" id="1004261"/>
    <lineage>
        <taxon>Bacteria</taxon>
        <taxon>Bacillati</taxon>
        <taxon>Bacillota</taxon>
        <taxon>Bacilli</taxon>
        <taxon>Bacillales</taxon>
        <taxon>Bacillaceae</taxon>
        <taxon>Oceanobacillus</taxon>
    </lineage>
</organism>
<accession>A0A918D2T8</accession>
<reference evidence="1" key="1">
    <citation type="journal article" date="2014" name="Int. J. Syst. Evol. Microbiol.">
        <title>Complete genome sequence of Corynebacterium casei LMG S-19264T (=DSM 44701T), isolated from a smear-ripened cheese.</title>
        <authorList>
            <consortium name="US DOE Joint Genome Institute (JGI-PGF)"/>
            <person name="Walter F."/>
            <person name="Albersmeier A."/>
            <person name="Kalinowski J."/>
            <person name="Ruckert C."/>
        </authorList>
    </citation>
    <scope>NUCLEOTIDE SEQUENCE</scope>
    <source>
        <strain evidence="1">JCM 17251</strain>
    </source>
</reference>
<keyword evidence="2" id="KW-1185">Reference proteome</keyword>
<dbReference type="EMBL" id="BMOS01000021">
    <property type="protein sequence ID" value="GGN61869.1"/>
    <property type="molecule type" value="Genomic_DNA"/>
</dbReference>
<dbReference type="AlphaFoldDB" id="A0A918D2T8"/>
<gene>
    <name evidence="1" type="ORF">GCM10007971_27260</name>
</gene>
<evidence type="ECO:0000313" key="2">
    <source>
        <dbReference type="Proteomes" id="UP000624041"/>
    </source>
</evidence>
<comment type="caution">
    <text evidence="1">The sequence shown here is derived from an EMBL/GenBank/DDBJ whole genome shotgun (WGS) entry which is preliminary data.</text>
</comment>
<dbReference type="Proteomes" id="UP000624041">
    <property type="component" value="Unassembled WGS sequence"/>
</dbReference>
<evidence type="ECO:0000313" key="1">
    <source>
        <dbReference type="EMBL" id="GGN61869.1"/>
    </source>
</evidence>
<protein>
    <submittedName>
        <fullName evidence="1">Uncharacterized protein</fullName>
    </submittedName>
</protein>
<sequence>MTAEVAVLNKQGIAMAADSAITSGREGVQKVYNTANKLFSLSKEHSIGIMIYGAGSFMEVPWEVIIKAYRNNLGTKKFPNVKDYLHDFFCFLDEDERFRDKYVEEIIVYRIFSDNLKRIVKEVEERMARKEHMEEGVSSERVTNWLGEATRQLIKSYQKEENNFIEMDENAFKERFGSVVIEIIDELIKYDVPAELTEQFYKLAFEAVRKDYFSVGSTGFVIGGYGEEDIFPRLLNYRLEGFIFGQLKYKKLKDKKISYTTDKDDGTATITAFAQREMVDSFISGIEPNMEDLIFNIISGVLRNYPAEIQKRLALDFTKEQVKDLEVMGREMYESIESAITEYQERNYIAPLLGVVRSLPKEELADMAEALVSLTTFKRRVTRATESAGPPIDVAIITKGDGFIWMKRKNYVDEEINAHL</sequence>
<dbReference type="RefSeq" id="WP_188858233.1">
    <property type="nucleotide sequence ID" value="NZ_BMOS01000021.1"/>
</dbReference>
<proteinExistence type="predicted"/>